<sequence>MQWSVSCSQSSSHRQPSQSTVSAVMLNPNWPKNQAMDESCWSDNDYCRRTENWYALAKTEAEVLALEYGKTRALNVVTVCPSFIVGPLLQSKMNATSGFLLKMVKDGLEKLENKVRPFVDVRDTAEALLLVYKKPEAEGRYICSSFTLRFESLVNKLKSIYPNYNYPKQIVEGEADWDITSAKLVQLGWKHRSSEETLVDSIQSYQERGHL</sequence>
<dbReference type="InterPro" id="IPR036291">
    <property type="entry name" value="NAD(P)-bd_dom_sf"/>
</dbReference>
<feature type="region of interest" description="Disordered" evidence="2">
    <location>
        <begin position="1"/>
        <end position="21"/>
    </location>
</feature>
<dbReference type="Proteomes" id="UP000554482">
    <property type="component" value="Unassembled WGS sequence"/>
</dbReference>
<protein>
    <submittedName>
        <fullName evidence="4">Cinnamoyl-coa reductase</fullName>
    </submittedName>
</protein>
<evidence type="ECO:0000313" key="4">
    <source>
        <dbReference type="EMBL" id="KAF5177061.1"/>
    </source>
</evidence>
<dbReference type="Gene3D" id="3.40.50.720">
    <property type="entry name" value="NAD(P)-binding Rossmann-like Domain"/>
    <property type="match status" value="1"/>
</dbReference>
<proteinExistence type="predicted"/>
<dbReference type="OrthoDB" id="2735536at2759"/>
<evidence type="ECO:0000313" key="5">
    <source>
        <dbReference type="Proteomes" id="UP000554482"/>
    </source>
</evidence>
<accession>A0A7J6UX55</accession>
<evidence type="ECO:0000259" key="3">
    <source>
        <dbReference type="Pfam" id="PF01370"/>
    </source>
</evidence>
<reference evidence="4 5" key="1">
    <citation type="submission" date="2020-06" db="EMBL/GenBank/DDBJ databases">
        <title>Transcriptomic and genomic resources for Thalictrum thalictroides and T. hernandezii: Facilitating candidate gene discovery in an emerging model plant lineage.</title>
        <authorList>
            <person name="Arias T."/>
            <person name="Riano-Pachon D.M."/>
            <person name="Di Stilio V.S."/>
        </authorList>
    </citation>
    <scope>NUCLEOTIDE SEQUENCE [LARGE SCALE GENOMIC DNA]</scope>
    <source>
        <strain evidence="5">cv. WT478/WT964</strain>
        <tissue evidence="4">Leaves</tissue>
    </source>
</reference>
<dbReference type="GO" id="GO:0016616">
    <property type="term" value="F:oxidoreductase activity, acting on the CH-OH group of donors, NAD or NADP as acceptor"/>
    <property type="evidence" value="ECO:0007669"/>
    <property type="project" value="TreeGrafter"/>
</dbReference>
<keyword evidence="5" id="KW-1185">Reference proteome</keyword>
<organism evidence="4 5">
    <name type="scientific">Thalictrum thalictroides</name>
    <name type="common">Rue-anemone</name>
    <name type="synonym">Anemone thalictroides</name>
    <dbReference type="NCBI Taxonomy" id="46969"/>
    <lineage>
        <taxon>Eukaryota</taxon>
        <taxon>Viridiplantae</taxon>
        <taxon>Streptophyta</taxon>
        <taxon>Embryophyta</taxon>
        <taxon>Tracheophyta</taxon>
        <taxon>Spermatophyta</taxon>
        <taxon>Magnoliopsida</taxon>
        <taxon>Ranunculales</taxon>
        <taxon>Ranunculaceae</taxon>
        <taxon>Thalictroideae</taxon>
        <taxon>Thalictrum</taxon>
    </lineage>
</organism>
<dbReference type="AlphaFoldDB" id="A0A7J6UX55"/>
<dbReference type="InterPro" id="IPR001509">
    <property type="entry name" value="Epimerase_deHydtase"/>
</dbReference>
<dbReference type="PANTHER" id="PTHR10366">
    <property type="entry name" value="NAD DEPENDENT EPIMERASE/DEHYDRATASE"/>
    <property type="match status" value="1"/>
</dbReference>
<dbReference type="Pfam" id="PF01370">
    <property type="entry name" value="Epimerase"/>
    <property type="match status" value="1"/>
</dbReference>
<evidence type="ECO:0000256" key="2">
    <source>
        <dbReference type="SAM" id="MobiDB-lite"/>
    </source>
</evidence>
<feature type="domain" description="NAD-dependent epimerase/dehydratase" evidence="3">
    <location>
        <begin position="46"/>
        <end position="138"/>
    </location>
</feature>
<keyword evidence="1" id="KW-0560">Oxidoreductase</keyword>
<comment type="caution">
    <text evidence="4">The sequence shown here is derived from an EMBL/GenBank/DDBJ whole genome shotgun (WGS) entry which is preliminary data.</text>
</comment>
<dbReference type="EMBL" id="JABWDY010041877">
    <property type="protein sequence ID" value="KAF5177061.1"/>
    <property type="molecule type" value="Genomic_DNA"/>
</dbReference>
<gene>
    <name evidence="4" type="ORF">FRX31_033350</name>
</gene>
<dbReference type="PANTHER" id="PTHR10366:SF819">
    <property type="entry name" value="REDUCTASE, PUTATIVE-RELATED"/>
    <property type="match status" value="1"/>
</dbReference>
<dbReference type="InterPro" id="IPR050425">
    <property type="entry name" value="NAD(P)_dehydrat-like"/>
</dbReference>
<dbReference type="SUPFAM" id="SSF51735">
    <property type="entry name" value="NAD(P)-binding Rossmann-fold domains"/>
    <property type="match status" value="1"/>
</dbReference>
<name>A0A7J6UX55_THATH</name>
<evidence type="ECO:0000256" key="1">
    <source>
        <dbReference type="ARBA" id="ARBA00023002"/>
    </source>
</evidence>